<dbReference type="RefSeq" id="WP_234946835.1">
    <property type="nucleotide sequence ID" value="NZ_FQXN01000005.1"/>
</dbReference>
<dbReference type="AlphaFoldDB" id="A0A1M5TL66"/>
<dbReference type="EMBL" id="FQXN01000005">
    <property type="protein sequence ID" value="SHH51555.1"/>
    <property type="molecule type" value="Genomic_DNA"/>
</dbReference>
<dbReference type="Gene3D" id="3.20.20.70">
    <property type="entry name" value="Aldolase class I"/>
    <property type="match status" value="1"/>
</dbReference>
<dbReference type="SUPFAM" id="SSF74650">
    <property type="entry name" value="Galactose mutarotase-like"/>
    <property type="match status" value="1"/>
</dbReference>
<dbReference type="GO" id="GO:0016052">
    <property type="term" value="P:carbohydrate catabolic process"/>
    <property type="evidence" value="ECO:0007669"/>
    <property type="project" value="InterPro"/>
</dbReference>
<evidence type="ECO:0000259" key="3">
    <source>
        <dbReference type="Pfam" id="PF22676"/>
    </source>
</evidence>
<dbReference type="Pfam" id="PF22676">
    <property type="entry name" value="GalA_N"/>
    <property type="match status" value="1"/>
</dbReference>
<organism evidence="4 5">
    <name type="scientific">Thermosipho atlanticus DSM 15807</name>
    <dbReference type="NCBI Taxonomy" id="1123380"/>
    <lineage>
        <taxon>Bacteria</taxon>
        <taxon>Thermotogati</taxon>
        <taxon>Thermotogota</taxon>
        <taxon>Thermotogae</taxon>
        <taxon>Thermotogales</taxon>
        <taxon>Fervidobacteriaceae</taxon>
        <taxon>Thermosipho</taxon>
    </lineage>
</organism>
<evidence type="ECO:0000313" key="4">
    <source>
        <dbReference type="EMBL" id="SHH51555.1"/>
    </source>
</evidence>
<dbReference type="GO" id="GO:0030246">
    <property type="term" value="F:carbohydrate binding"/>
    <property type="evidence" value="ECO:0007669"/>
    <property type="project" value="InterPro"/>
</dbReference>
<dbReference type="Proteomes" id="UP000242592">
    <property type="component" value="Unassembled WGS sequence"/>
</dbReference>
<accession>A0A1M5TL66</accession>
<evidence type="ECO:0000256" key="1">
    <source>
        <dbReference type="ARBA" id="ARBA00022801"/>
    </source>
</evidence>
<dbReference type="InterPro" id="IPR011013">
    <property type="entry name" value="Gal_mutarotase_sf_dom"/>
</dbReference>
<sequence length="524" mass="61096">MEIFEGEIKNENYFLQLKKERISHGIIVRGKVKGKPGKVKLFEIDLEGKLLINNWQSWGPTKIIDANDVLNIPKELLKKNAFSLNPNPQLLLEAIVSDYFVGNENMLVGFLSSKIGHPYFVIKRGKIKGYIDYFNTEFDDYVEIEPMVILFGNIDVLLHVYAEYVKQEMKPNFLNWNPIGWSSWYYYFQNLTWEDVLRNLNFSIKYPFEVFQIDDSWQKDIGDWEPKENFPCFKEMAETIKKFGYKPGIWLAPFSVSETSKIFKVHKDWLVRNEDGEPLVAYENWNKRIYALDLTHPEVKKYLEELFIKLKDAGFDYFKIDFLFAGAIPGKRYSNISPIQAYREGLKIIRKVVDKSFVLGCGAPLLPSIGYVDGMRIGPDTAPFYNKNAPDVMIPNAYYALRNVIMRYFTNGVWWWNDPDCLLLRNSETELTNQQKKMYALTAGILNNMIFVSDDLGKDLENYLFFASLKLRNGKPFIKGIMSKGFEIKSFGTKIGNVKLRICLETEKSEFYPDDEFLKSRRKS</sequence>
<keyword evidence="2" id="KW-0326">Glycosidase</keyword>
<feature type="domain" description="Alpha-galactosidase N-terminal" evidence="3">
    <location>
        <begin position="20"/>
        <end position="150"/>
    </location>
</feature>
<dbReference type="InterPro" id="IPR055092">
    <property type="entry name" value="GalA_N"/>
</dbReference>
<dbReference type="PANTHER" id="PTHR43053">
    <property type="entry name" value="GLYCOSIDASE FAMILY 31"/>
    <property type="match status" value="1"/>
</dbReference>
<proteinExistence type="predicted"/>
<dbReference type="STRING" id="1123380.SAMN02745199_1383"/>
<gene>
    <name evidence="4" type="ORF">SAMN02745199_1383</name>
</gene>
<dbReference type="CDD" id="cd14791">
    <property type="entry name" value="GH36"/>
    <property type="match status" value="1"/>
</dbReference>
<name>A0A1M5TL66_9BACT</name>
<dbReference type="PANTHER" id="PTHR43053:SF3">
    <property type="entry name" value="ALPHA-GALACTOSIDASE C-RELATED"/>
    <property type="match status" value="1"/>
</dbReference>
<dbReference type="InterPro" id="IPR013785">
    <property type="entry name" value="Aldolase_TIM"/>
</dbReference>
<evidence type="ECO:0000313" key="5">
    <source>
        <dbReference type="Proteomes" id="UP000242592"/>
    </source>
</evidence>
<dbReference type="InterPro" id="IPR050985">
    <property type="entry name" value="Alpha-glycosidase_related"/>
</dbReference>
<keyword evidence="1" id="KW-0378">Hydrolase</keyword>
<evidence type="ECO:0000256" key="2">
    <source>
        <dbReference type="ARBA" id="ARBA00023295"/>
    </source>
</evidence>
<reference evidence="5" key="1">
    <citation type="submission" date="2016-11" db="EMBL/GenBank/DDBJ databases">
        <authorList>
            <person name="Varghese N."/>
            <person name="Submissions S."/>
        </authorList>
    </citation>
    <scope>NUCLEOTIDE SEQUENCE [LARGE SCALE GENOMIC DNA]</scope>
    <source>
        <strain evidence="5">DSM 15807</strain>
    </source>
</reference>
<dbReference type="Pfam" id="PF02065">
    <property type="entry name" value="Melibiase"/>
    <property type="match status" value="1"/>
</dbReference>
<dbReference type="GO" id="GO:0004557">
    <property type="term" value="F:alpha-galactosidase activity"/>
    <property type="evidence" value="ECO:0007669"/>
    <property type="project" value="InterPro"/>
</dbReference>
<dbReference type="InterPro" id="IPR017853">
    <property type="entry name" value="GH"/>
</dbReference>
<protein>
    <submittedName>
        <fullName evidence="4">Alpha-galactosidase</fullName>
    </submittedName>
</protein>
<dbReference type="InterPro" id="IPR002252">
    <property type="entry name" value="Glyco_hydro_36"/>
</dbReference>
<dbReference type="SUPFAM" id="SSF51445">
    <property type="entry name" value="(Trans)glycosidases"/>
    <property type="match status" value="1"/>
</dbReference>
<keyword evidence="5" id="KW-1185">Reference proteome</keyword>